<reference evidence="2 3" key="1">
    <citation type="submission" date="2019-07" db="EMBL/GenBank/DDBJ databases">
        <title>Genomic Encyclopedia of Archaeal and Bacterial Type Strains, Phase II (KMG-II): from individual species to whole genera.</title>
        <authorList>
            <person name="Goeker M."/>
        </authorList>
    </citation>
    <scope>NUCLEOTIDE SEQUENCE [LARGE SCALE GENOMIC DNA]</scope>
    <source>
        <strain evidence="2 3">ATCC BAA-1139</strain>
    </source>
</reference>
<name>A0A562W910_9BACT</name>
<dbReference type="InterPro" id="IPR029052">
    <property type="entry name" value="Metallo-depent_PP-like"/>
</dbReference>
<dbReference type="AlphaFoldDB" id="A0A562W910"/>
<dbReference type="GO" id="GO:0110154">
    <property type="term" value="P:RNA decapping"/>
    <property type="evidence" value="ECO:0007669"/>
    <property type="project" value="TreeGrafter"/>
</dbReference>
<evidence type="ECO:0000313" key="3">
    <source>
        <dbReference type="Proteomes" id="UP000319449"/>
    </source>
</evidence>
<protein>
    <submittedName>
        <fullName evidence="2">Serine/threonine protein phosphatase 1</fullName>
    </submittedName>
</protein>
<proteinExistence type="predicted"/>
<dbReference type="GO" id="GO:0008803">
    <property type="term" value="F:bis(5'-nucleosyl)-tetraphosphatase (symmetrical) activity"/>
    <property type="evidence" value="ECO:0007669"/>
    <property type="project" value="TreeGrafter"/>
</dbReference>
<accession>A0A562W910</accession>
<evidence type="ECO:0000313" key="2">
    <source>
        <dbReference type="EMBL" id="TWJ26491.1"/>
    </source>
</evidence>
<evidence type="ECO:0000259" key="1">
    <source>
        <dbReference type="Pfam" id="PF00149"/>
    </source>
</evidence>
<dbReference type="PANTHER" id="PTHR42850:SF4">
    <property type="entry name" value="ZINC-DEPENDENT ENDOPOLYPHOSPHATASE"/>
    <property type="match status" value="1"/>
</dbReference>
<dbReference type="InterPro" id="IPR050126">
    <property type="entry name" value="Ap4A_hydrolase"/>
</dbReference>
<dbReference type="EMBL" id="VLLN01000005">
    <property type="protein sequence ID" value="TWJ26491.1"/>
    <property type="molecule type" value="Genomic_DNA"/>
</dbReference>
<dbReference type="InterPro" id="IPR004843">
    <property type="entry name" value="Calcineurin-like_PHP"/>
</dbReference>
<dbReference type="Gene3D" id="3.60.21.10">
    <property type="match status" value="1"/>
</dbReference>
<comment type="caution">
    <text evidence="2">The sequence shown here is derived from an EMBL/GenBank/DDBJ whole genome shotgun (WGS) entry which is preliminary data.</text>
</comment>
<keyword evidence="3" id="KW-1185">Reference proteome</keyword>
<dbReference type="SUPFAM" id="SSF56300">
    <property type="entry name" value="Metallo-dependent phosphatases"/>
    <property type="match status" value="1"/>
</dbReference>
<feature type="domain" description="Calcineurin-like phosphoesterase" evidence="1">
    <location>
        <begin position="11"/>
        <end position="134"/>
    </location>
</feature>
<dbReference type="GO" id="GO:0016791">
    <property type="term" value="F:phosphatase activity"/>
    <property type="evidence" value="ECO:0007669"/>
    <property type="project" value="TreeGrafter"/>
</dbReference>
<sequence>MEERLGLTQEDELYLLGDLIDRGPAVREVLEFLIGLQEAGYAVASIMGNHEDMCLEACRDRSRFYLWMLNGGHATLRSFGVEDACEIPERYHRFFVALPTHILLPDFALVHAGMDCGQPDPFADRQTLLWSRSCIVDPARIGGRRVVSGHTPRTRQEIEASVAENWIVLDNGCVYRGVAGFGNLAALSLDTLRLYFQENCDC</sequence>
<dbReference type="Pfam" id="PF00149">
    <property type="entry name" value="Metallophos"/>
    <property type="match status" value="1"/>
</dbReference>
<organism evidence="2 3">
    <name type="scientific">Geobacter argillaceus</name>
    <dbReference type="NCBI Taxonomy" id="345631"/>
    <lineage>
        <taxon>Bacteria</taxon>
        <taxon>Pseudomonadati</taxon>
        <taxon>Thermodesulfobacteriota</taxon>
        <taxon>Desulfuromonadia</taxon>
        <taxon>Geobacterales</taxon>
        <taxon>Geobacteraceae</taxon>
        <taxon>Geobacter</taxon>
    </lineage>
</organism>
<dbReference type="GO" id="GO:0005737">
    <property type="term" value="C:cytoplasm"/>
    <property type="evidence" value="ECO:0007669"/>
    <property type="project" value="TreeGrafter"/>
</dbReference>
<dbReference type="Proteomes" id="UP000319449">
    <property type="component" value="Unassembled WGS sequence"/>
</dbReference>
<gene>
    <name evidence="2" type="ORF">JN12_01199</name>
</gene>
<dbReference type="PANTHER" id="PTHR42850">
    <property type="entry name" value="METALLOPHOSPHOESTERASE"/>
    <property type="match status" value="1"/>
</dbReference>